<dbReference type="PRINTS" id="PR00999">
    <property type="entry name" value="FUNGALYSIN"/>
</dbReference>
<feature type="signal peptide" evidence="12">
    <location>
        <begin position="1"/>
        <end position="18"/>
    </location>
</feature>
<evidence type="ECO:0000256" key="6">
    <source>
        <dbReference type="ARBA" id="ARBA00022801"/>
    </source>
</evidence>
<keyword evidence="9 12" id="KW-0865">Zymogen</keyword>
<dbReference type="AlphaFoldDB" id="A0A0D2P8Q1"/>
<evidence type="ECO:0000313" key="14">
    <source>
        <dbReference type="Proteomes" id="UP000054270"/>
    </source>
</evidence>
<dbReference type="EC" id="3.4.24.-" evidence="12"/>
<name>A0A0D2P8Q1_HYPSF</name>
<dbReference type="InterPro" id="IPR050371">
    <property type="entry name" value="Fungal_virulence_M36"/>
</dbReference>
<evidence type="ECO:0000256" key="1">
    <source>
        <dbReference type="ARBA" id="ARBA00004613"/>
    </source>
</evidence>
<dbReference type="GO" id="GO:0008270">
    <property type="term" value="F:zinc ion binding"/>
    <property type="evidence" value="ECO:0007669"/>
    <property type="project" value="InterPro"/>
</dbReference>
<dbReference type="Proteomes" id="UP000054270">
    <property type="component" value="Unassembled WGS sequence"/>
</dbReference>
<reference evidence="14" key="1">
    <citation type="submission" date="2014-04" db="EMBL/GenBank/DDBJ databases">
        <title>Evolutionary Origins and Diversification of the Mycorrhizal Mutualists.</title>
        <authorList>
            <consortium name="DOE Joint Genome Institute"/>
            <consortium name="Mycorrhizal Genomics Consortium"/>
            <person name="Kohler A."/>
            <person name="Kuo A."/>
            <person name="Nagy L.G."/>
            <person name="Floudas D."/>
            <person name="Copeland A."/>
            <person name="Barry K.W."/>
            <person name="Cichocki N."/>
            <person name="Veneault-Fourrey C."/>
            <person name="LaButti K."/>
            <person name="Lindquist E.A."/>
            <person name="Lipzen A."/>
            <person name="Lundell T."/>
            <person name="Morin E."/>
            <person name="Murat C."/>
            <person name="Riley R."/>
            <person name="Ohm R."/>
            <person name="Sun H."/>
            <person name="Tunlid A."/>
            <person name="Henrissat B."/>
            <person name="Grigoriev I.V."/>
            <person name="Hibbett D.S."/>
            <person name="Martin F."/>
        </authorList>
    </citation>
    <scope>NUCLEOTIDE SEQUENCE [LARGE SCALE GENOMIC DNA]</scope>
    <source>
        <strain evidence="14">FD-334 SS-4</strain>
    </source>
</reference>
<dbReference type="CDD" id="cd09596">
    <property type="entry name" value="M36"/>
    <property type="match status" value="1"/>
</dbReference>
<comment type="subcellular location">
    <subcellularLocation>
        <location evidence="1 12">Secreted</location>
    </subcellularLocation>
</comment>
<evidence type="ECO:0000256" key="8">
    <source>
        <dbReference type="ARBA" id="ARBA00023049"/>
    </source>
</evidence>
<accession>A0A0D2P8Q1</accession>
<dbReference type="InterPro" id="IPR027268">
    <property type="entry name" value="Peptidase_M4/M1_CTD_sf"/>
</dbReference>
<evidence type="ECO:0000256" key="4">
    <source>
        <dbReference type="ARBA" id="ARBA00022670"/>
    </source>
</evidence>
<sequence>MVSFNKFFSSVFLAVVYASTVGSVPLSSSTKHATHRIRSLANNLEIEVFNPPSTFETFDTGITHPLFKRASFNLADSATTFAHTHLSVDPSTVSYHSGFAGEAAHHAFLKQTHDGIPFANAVANVAFNHDEKVVAFGSSFVTPKSIASTKPTISVQQAIATAEKAIGGKFNDFPPTVEFFVKPDNSVVLTHVVQVRDEATGIWVEAFVDAHANELVSLVDFVTKASYLVLPIQKEILTQGFQTLVDPADPLASPFGWHSTGGANSTTTAGNNAVSFKGAQTAVTTQSSATLNFVFTQNAAAAPTTQVNVDAARTNAFYIVNTIHDLTYRYGFTEAAFNFQTNNNGKGGVGNDRVTISVQNSAGTDNADFSTPADGTSGAMRMFLWDLTSPERDGALENDIVSHEMTHGVTNRMTGGGTGRCLQTTEAGGMGEGWSDTMANWNEKTSVAVPDYVLGQYVTNDAAGIRSHPYSTSATVNPLRYSSLKTLTEVHDIGEVWANILHNVYAALVGAHGWSATARTDPTTSEGNVVFMHLFIDSLPLQPCNPTFLTARNAWIQADVNRFSGANKCLLWKAFASRGLGVNAASHNDDATVPAGC</sequence>
<keyword evidence="12" id="KW-0732">Signal</keyword>
<evidence type="ECO:0000256" key="3">
    <source>
        <dbReference type="ARBA" id="ARBA00022525"/>
    </source>
</evidence>
<keyword evidence="3 12" id="KW-0964">Secreted</keyword>
<keyword evidence="6 12" id="KW-0378">Hydrolase</keyword>
<evidence type="ECO:0000256" key="7">
    <source>
        <dbReference type="ARBA" id="ARBA00022833"/>
    </source>
</evidence>
<dbReference type="GO" id="GO:0004222">
    <property type="term" value="F:metalloendopeptidase activity"/>
    <property type="evidence" value="ECO:0007669"/>
    <property type="project" value="InterPro"/>
</dbReference>
<feature type="active site" evidence="10">
    <location>
        <position position="404"/>
    </location>
</feature>
<dbReference type="Gene3D" id="3.10.170.10">
    <property type="match status" value="1"/>
</dbReference>
<comment type="cofactor">
    <cofactor evidence="11">
        <name>Zn(2+)</name>
        <dbReference type="ChEBI" id="CHEBI:29105"/>
    </cofactor>
    <text evidence="11">Binds 1 zinc ion per subunit.</text>
</comment>
<proteinExistence type="inferred from homology"/>
<evidence type="ECO:0000256" key="12">
    <source>
        <dbReference type="RuleBase" id="RU364017"/>
    </source>
</evidence>
<dbReference type="GO" id="GO:0005615">
    <property type="term" value="C:extracellular space"/>
    <property type="evidence" value="ECO:0007669"/>
    <property type="project" value="InterPro"/>
</dbReference>
<dbReference type="PANTHER" id="PTHR33478:SF1">
    <property type="entry name" value="EXTRACELLULAR METALLOPROTEINASE MEP"/>
    <property type="match status" value="1"/>
</dbReference>
<evidence type="ECO:0000313" key="13">
    <source>
        <dbReference type="EMBL" id="KJA16695.1"/>
    </source>
</evidence>
<evidence type="ECO:0000256" key="2">
    <source>
        <dbReference type="ARBA" id="ARBA00006006"/>
    </source>
</evidence>
<keyword evidence="14" id="KW-1185">Reference proteome</keyword>
<dbReference type="Pfam" id="PF02128">
    <property type="entry name" value="Peptidase_M36"/>
    <property type="match status" value="1"/>
</dbReference>
<feature type="binding site" evidence="11">
    <location>
        <position position="407"/>
    </location>
    <ligand>
        <name>Zn(2+)</name>
        <dbReference type="ChEBI" id="CHEBI:29105"/>
        <note>catalytic</note>
    </ligand>
</feature>
<dbReference type="SUPFAM" id="SSF55486">
    <property type="entry name" value="Metalloproteases ('zincins'), catalytic domain"/>
    <property type="match status" value="1"/>
</dbReference>
<feature type="binding site" evidence="11">
    <location>
        <position position="432"/>
    </location>
    <ligand>
        <name>Zn(2+)</name>
        <dbReference type="ChEBI" id="CHEBI:29105"/>
        <note>catalytic</note>
    </ligand>
</feature>
<evidence type="ECO:0000256" key="9">
    <source>
        <dbReference type="ARBA" id="ARBA00023145"/>
    </source>
</evidence>
<evidence type="ECO:0000256" key="10">
    <source>
        <dbReference type="PIRSR" id="PIRSR601842-1"/>
    </source>
</evidence>
<dbReference type="EMBL" id="KN817616">
    <property type="protein sequence ID" value="KJA16695.1"/>
    <property type="molecule type" value="Genomic_DNA"/>
</dbReference>
<dbReference type="OMA" id="NDFAICN"/>
<comment type="similarity">
    <text evidence="2 12">Belongs to the peptidase M36 family.</text>
</comment>
<evidence type="ECO:0000256" key="5">
    <source>
        <dbReference type="ARBA" id="ARBA00022723"/>
    </source>
</evidence>
<keyword evidence="4 12" id="KW-0645">Protease</keyword>
<keyword evidence="5 11" id="KW-0479">Metal-binding</keyword>
<dbReference type="InterPro" id="IPR001842">
    <property type="entry name" value="Peptidase_M36"/>
</dbReference>
<dbReference type="OrthoDB" id="3227768at2759"/>
<dbReference type="Gene3D" id="1.10.390.10">
    <property type="entry name" value="Neutral Protease Domain 2"/>
    <property type="match status" value="1"/>
</dbReference>
<feature type="chain" id="PRO_5009360414" description="Extracellular metalloproteinase" evidence="12">
    <location>
        <begin position="19"/>
        <end position="597"/>
    </location>
</feature>
<dbReference type="GO" id="GO:0006508">
    <property type="term" value="P:proteolysis"/>
    <property type="evidence" value="ECO:0007669"/>
    <property type="project" value="UniProtKB-KW"/>
</dbReference>
<organism evidence="13 14">
    <name type="scientific">Hypholoma sublateritium (strain FD-334 SS-4)</name>
    <dbReference type="NCBI Taxonomy" id="945553"/>
    <lineage>
        <taxon>Eukaryota</taxon>
        <taxon>Fungi</taxon>
        <taxon>Dikarya</taxon>
        <taxon>Basidiomycota</taxon>
        <taxon>Agaricomycotina</taxon>
        <taxon>Agaricomycetes</taxon>
        <taxon>Agaricomycetidae</taxon>
        <taxon>Agaricales</taxon>
        <taxon>Agaricineae</taxon>
        <taxon>Strophariaceae</taxon>
        <taxon>Hypholoma</taxon>
    </lineage>
</organism>
<keyword evidence="8 12" id="KW-0482">Metalloprotease</keyword>
<evidence type="ECO:0000256" key="11">
    <source>
        <dbReference type="PIRSR" id="PIRSR601842-2"/>
    </source>
</evidence>
<keyword evidence="7 11" id="KW-0862">Zinc</keyword>
<feature type="binding site" evidence="11">
    <location>
        <position position="403"/>
    </location>
    <ligand>
        <name>Zn(2+)</name>
        <dbReference type="ChEBI" id="CHEBI:29105"/>
        <note>catalytic</note>
    </ligand>
</feature>
<protein>
    <recommendedName>
        <fullName evidence="12">Extracellular metalloproteinase</fullName>
        <ecNumber evidence="12">3.4.24.-</ecNumber>
    </recommendedName>
    <alternativeName>
        <fullName evidence="12">Fungalysin</fullName>
    </alternativeName>
</protein>
<gene>
    <name evidence="13" type="ORF">HYPSUDRAFT_147366</name>
</gene>
<dbReference type="PANTHER" id="PTHR33478">
    <property type="entry name" value="EXTRACELLULAR METALLOPROTEINASE MEP"/>
    <property type="match status" value="1"/>
</dbReference>